<accession>G5JD77</accession>
<comment type="caution">
    <text evidence="1">The sequence shown here is derived from an EMBL/GenBank/DDBJ whole genome shotgun (WGS) entry which is preliminary data.</text>
</comment>
<organism evidence="1 2">
    <name type="scientific">Crocosphaera watsonii WH 0003</name>
    <dbReference type="NCBI Taxonomy" id="423471"/>
    <lineage>
        <taxon>Bacteria</taxon>
        <taxon>Bacillati</taxon>
        <taxon>Cyanobacteriota</taxon>
        <taxon>Cyanophyceae</taxon>
        <taxon>Oscillatoriophycideae</taxon>
        <taxon>Chroococcales</taxon>
        <taxon>Aphanothecaceae</taxon>
        <taxon>Crocosphaera</taxon>
    </lineage>
</organism>
<reference evidence="1 2" key="1">
    <citation type="journal article" date="2011" name="Front. Microbiol.">
        <title>Two Strains of Crocosphaera watsonii with Highly Conserved Genomes are Distinguished by Strain-Specific Features.</title>
        <authorList>
            <person name="Bench S.R."/>
            <person name="Ilikchyan I.N."/>
            <person name="Tripp H.J."/>
            <person name="Zehr J.P."/>
        </authorList>
    </citation>
    <scope>NUCLEOTIDE SEQUENCE [LARGE SCALE GENOMIC DNA]</scope>
    <source>
        <strain evidence="1 2">WH 0003</strain>
    </source>
</reference>
<evidence type="ECO:0000313" key="1">
    <source>
        <dbReference type="EMBL" id="EHJ09859.1"/>
    </source>
</evidence>
<dbReference type="Proteomes" id="UP000003477">
    <property type="component" value="Unassembled WGS sequence"/>
</dbReference>
<proteinExistence type="predicted"/>
<sequence length="165" mass="19195">MEEGQEKKADLAEKALSAIEGYWLMFTGQYGEHQKQKVETILKLAYIDGYQRAEELFSDQLKLGIRAKSSEEIRDDLWKRFNDTPPRQIPYRILFDGKNFTEEVNSDIDFMSYLMESESSVPVAKKKSVYVNNRHTGVLYLADKPDGWMDEGDQLRSLWEVLAKD</sequence>
<protein>
    <submittedName>
        <fullName evidence="1">Uncharacterized protein</fullName>
    </submittedName>
</protein>
<evidence type="ECO:0000313" key="2">
    <source>
        <dbReference type="Proteomes" id="UP000003477"/>
    </source>
</evidence>
<dbReference type="EMBL" id="AESD01000830">
    <property type="protein sequence ID" value="EHJ09859.1"/>
    <property type="molecule type" value="Genomic_DNA"/>
</dbReference>
<gene>
    <name evidence="1" type="ORF">CWATWH0003_5375t1</name>
</gene>
<name>G5JD77_CROWT</name>
<dbReference type="AlphaFoldDB" id="G5JD77"/>
<feature type="non-terminal residue" evidence="1">
    <location>
        <position position="165"/>
    </location>
</feature>